<evidence type="ECO:0000256" key="5">
    <source>
        <dbReference type="ARBA" id="ARBA00048391"/>
    </source>
</evidence>
<protein>
    <recommendedName>
        <fullName evidence="1">peptide chain release factor N(5)-glutamine methyltransferase</fullName>
        <ecNumber evidence="1">2.1.1.297</ecNumber>
    </recommendedName>
</protein>
<dbReference type="CDD" id="cd02440">
    <property type="entry name" value="AdoMet_MTases"/>
    <property type="match status" value="1"/>
</dbReference>
<reference evidence="7 8" key="1">
    <citation type="submission" date="2019-07" db="EMBL/GenBank/DDBJ databases">
        <title>Genome assembly of two rare yeast pathogens: Diutina rugosa and Trichomonascus ciferrii.</title>
        <authorList>
            <person name="Mixao V."/>
            <person name="Saus E."/>
            <person name="Hansen A."/>
            <person name="Lass-Flor C."/>
            <person name="Gabaldon T."/>
        </authorList>
    </citation>
    <scope>NUCLEOTIDE SEQUENCE [LARGE SCALE GENOMIC DNA]</scope>
    <source>
        <strain evidence="7 8">CBS 613</strain>
    </source>
</reference>
<keyword evidence="4" id="KW-0949">S-adenosyl-L-methionine</keyword>
<dbReference type="OrthoDB" id="269872at2759"/>
<dbReference type="Pfam" id="PF05175">
    <property type="entry name" value="MTS"/>
    <property type="match status" value="1"/>
</dbReference>
<dbReference type="InterPro" id="IPR007848">
    <property type="entry name" value="Small_mtfrase_dom"/>
</dbReference>
<keyword evidence="8" id="KW-1185">Reference proteome</keyword>
<dbReference type="Proteomes" id="UP000449547">
    <property type="component" value="Unassembled WGS sequence"/>
</dbReference>
<dbReference type="PROSITE" id="PS00092">
    <property type="entry name" value="N6_MTASE"/>
    <property type="match status" value="1"/>
</dbReference>
<evidence type="ECO:0000259" key="6">
    <source>
        <dbReference type="Pfam" id="PF05175"/>
    </source>
</evidence>
<dbReference type="EC" id="2.1.1.297" evidence="1"/>
<keyword evidence="3" id="KW-0808">Transferase</keyword>
<dbReference type="InterPro" id="IPR004556">
    <property type="entry name" value="HemK-like"/>
</dbReference>
<keyword evidence="2" id="KW-0489">Methyltransferase</keyword>
<organism evidence="7 8">
    <name type="scientific">Diutina rugosa</name>
    <name type="common">Yeast</name>
    <name type="synonym">Candida rugosa</name>
    <dbReference type="NCBI Taxonomy" id="5481"/>
    <lineage>
        <taxon>Eukaryota</taxon>
        <taxon>Fungi</taxon>
        <taxon>Dikarya</taxon>
        <taxon>Ascomycota</taxon>
        <taxon>Saccharomycotina</taxon>
        <taxon>Pichiomycetes</taxon>
        <taxon>Debaryomycetaceae</taxon>
        <taxon>Diutina</taxon>
    </lineage>
</organism>
<dbReference type="GeneID" id="54779392"/>
<comment type="catalytic activity">
    <reaction evidence="5">
        <text>L-glutaminyl-[peptide chain release factor] + S-adenosyl-L-methionine = N(5)-methyl-L-glutaminyl-[peptide chain release factor] + S-adenosyl-L-homocysteine + H(+)</text>
        <dbReference type="Rhea" id="RHEA:42896"/>
        <dbReference type="Rhea" id="RHEA-COMP:10271"/>
        <dbReference type="Rhea" id="RHEA-COMP:10272"/>
        <dbReference type="ChEBI" id="CHEBI:15378"/>
        <dbReference type="ChEBI" id="CHEBI:30011"/>
        <dbReference type="ChEBI" id="CHEBI:57856"/>
        <dbReference type="ChEBI" id="CHEBI:59789"/>
        <dbReference type="ChEBI" id="CHEBI:61891"/>
        <dbReference type="EC" id="2.1.1.297"/>
    </reaction>
</comment>
<comment type="caution">
    <text evidence="7">The sequence shown here is derived from an EMBL/GenBank/DDBJ whole genome shotgun (WGS) entry which is preliminary data.</text>
</comment>
<proteinExistence type="predicted"/>
<dbReference type="PANTHER" id="PTHR18895">
    <property type="entry name" value="HEMK METHYLTRANSFERASE"/>
    <property type="match status" value="1"/>
</dbReference>
<dbReference type="OMA" id="MPRIPYS"/>
<evidence type="ECO:0000256" key="4">
    <source>
        <dbReference type="ARBA" id="ARBA00022691"/>
    </source>
</evidence>
<dbReference type="InterPro" id="IPR002052">
    <property type="entry name" value="DNA_methylase_N6_adenine_CS"/>
</dbReference>
<dbReference type="NCBIfam" id="TIGR00536">
    <property type="entry name" value="hemK_fam"/>
    <property type="match status" value="1"/>
</dbReference>
<dbReference type="InterPro" id="IPR050320">
    <property type="entry name" value="N5-glutamine_MTase"/>
</dbReference>
<feature type="domain" description="Methyltransferase small" evidence="6">
    <location>
        <begin position="98"/>
        <end position="185"/>
    </location>
</feature>
<name>A0A642UX06_DIURU</name>
<dbReference type="GO" id="GO:0003676">
    <property type="term" value="F:nucleic acid binding"/>
    <property type="evidence" value="ECO:0007669"/>
    <property type="project" value="InterPro"/>
</dbReference>
<dbReference type="GO" id="GO:0032259">
    <property type="term" value="P:methylation"/>
    <property type="evidence" value="ECO:0007669"/>
    <property type="project" value="UniProtKB-KW"/>
</dbReference>
<dbReference type="GO" id="GO:0102559">
    <property type="term" value="F:peptide chain release factor N(5)-glutamine methyltransferase activity"/>
    <property type="evidence" value="ECO:0007669"/>
    <property type="project" value="UniProtKB-EC"/>
</dbReference>
<evidence type="ECO:0000313" key="7">
    <source>
        <dbReference type="EMBL" id="KAA8907055.1"/>
    </source>
</evidence>
<dbReference type="AlphaFoldDB" id="A0A642UX06"/>
<dbReference type="PANTHER" id="PTHR18895:SF74">
    <property type="entry name" value="MTRF1L RELEASE FACTOR GLUTAMINE METHYLTRANSFERASE"/>
    <property type="match status" value="1"/>
</dbReference>
<dbReference type="InterPro" id="IPR029063">
    <property type="entry name" value="SAM-dependent_MTases_sf"/>
</dbReference>
<dbReference type="VEuPathDB" id="FungiDB:DIURU_000739"/>
<evidence type="ECO:0000313" key="8">
    <source>
        <dbReference type="Proteomes" id="UP000449547"/>
    </source>
</evidence>
<dbReference type="EMBL" id="SWFT01000027">
    <property type="protein sequence ID" value="KAA8907055.1"/>
    <property type="molecule type" value="Genomic_DNA"/>
</dbReference>
<dbReference type="RefSeq" id="XP_034014406.1">
    <property type="nucleotide sequence ID" value="XM_034159020.1"/>
</dbReference>
<accession>A0A642UX06</accession>
<dbReference type="GO" id="GO:0005739">
    <property type="term" value="C:mitochondrion"/>
    <property type="evidence" value="ECO:0007669"/>
    <property type="project" value="TreeGrafter"/>
</dbReference>
<sequence>MRVSPKQIRLAHAASPHLARMLRACGGLEHAQREWQWIKNELPKHEWAQAAYRRSRYEPLQYILGTQPFGTVEVKCRSGVLIPRWETEEWTMKLADLIEENLPRASIIDGCTGTGCVALLLKSMVPQSSVSAFDLSPSALSLAEENCNESGVTVFKHDVFTPLDRPADILVANPPYIPQIDMERSQFHQGLERSVREWEPRMALEGDTEFYEALITNIVEPSKASAFVFEVGYKHQCDFVRQRLPQWKVVDYYDSADRIRCVVGYLRQSSWLEAITTSS</sequence>
<dbReference type="Gene3D" id="3.40.50.150">
    <property type="entry name" value="Vaccinia Virus protein VP39"/>
    <property type="match status" value="1"/>
</dbReference>
<evidence type="ECO:0000256" key="2">
    <source>
        <dbReference type="ARBA" id="ARBA00022603"/>
    </source>
</evidence>
<dbReference type="SUPFAM" id="SSF53335">
    <property type="entry name" value="S-adenosyl-L-methionine-dependent methyltransferases"/>
    <property type="match status" value="1"/>
</dbReference>
<evidence type="ECO:0000256" key="1">
    <source>
        <dbReference type="ARBA" id="ARBA00012771"/>
    </source>
</evidence>
<gene>
    <name evidence="7" type="ORF">DIURU_000739</name>
</gene>
<evidence type="ECO:0000256" key="3">
    <source>
        <dbReference type="ARBA" id="ARBA00022679"/>
    </source>
</evidence>